<dbReference type="GO" id="GO:0003676">
    <property type="term" value="F:nucleic acid binding"/>
    <property type="evidence" value="ECO:0007669"/>
    <property type="project" value="InterPro"/>
</dbReference>
<dbReference type="Proteomes" id="UP000887159">
    <property type="component" value="Unassembled WGS sequence"/>
</dbReference>
<keyword evidence="2" id="KW-1185">Reference proteome</keyword>
<sequence>MSAPPVDGEVTNNAKTEICVVKIALHGIPPLLTVDRLAYAYCNNVTLLLRRRQRKLFDHCPYSPDMSPCDFHRFRS</sequence>
<dbReference type="Gene3D" id="3.30.420.10">
    <property type="entry name" value="Ribonuclease H-like superfamily/Ribonuclease H"/>
    <property type="match status" value="1"/>
</dbReference>
<evidence type="ECO:0000313" key="2">
    <source>
        <dbReference type="Proteomes" id="UP000887159"/>
    </source>
</evidence>
<organism evidence="1 2">
    <name type="scientific">Trichonephila clavipes</name>
    <name type="common">Golden silk orbweaver</name>
    <name type="synonym">Nephila clavipes</name>
    <dbReference type="NCBI Taxonomy" id="2585209"/>
    <lineage>
        <taxon>Eukaryota</taxon>
        <taxon>Metazoa</taxon>
        <taxon>Ecdysozoa</taxon>
        <taxon>Arthropoda</taxon>
        <taxon>Chelicerata</taxon>
        <taxon>Arachnida</taxon>
        <taxon>Araneae</taxon>
        <taxon>Araneomorphae</taxon>
        <taxon>Entelegynae</taxon>
        <taxon>Araneoidea</taxon>
        <taxon>Nephilidae</taxon>
        <taxon>Trichonephila</taxon>
    </lineage>
</organism>
<protein>
    <submittedName>
        <fullName evidence="1">Uncharacterized protein</fullName>
    </submittedName>
</protein>
<evidence type="ECO:0000313" key="1">
    <source>
        <dbReference type="EMBL" id="GFY19603.1"/>
    </source>
</evidence>
<dbReference type="InterPro" id="IPR036397">
    <property type="entry name" value="RNaseH_sf"/>
</dbReference>
<comment type="caution">
    <text evidence="1">The sequence shown here is derived from an EMBL/GenBank/DDBJ whole genome shotgun (WGS) entry which is preliminary data.</text>
</comment>
<name>A0A8X6SXV1_TRICX</name>
<dbReference type="EMBL" id="BMAU01021353">
    <property type="protein sequence ID" value="GFY19603.1"/>
    <property type="molecule type" value="Genomic_DNA"/>
</dbReference>
<gene>
    <name evidence="1" type="ORF">TNCV_4647751</name>
</gene>
<reference evidence="1" key="1">
    <citation type="submission" date="2020-08" db="EMBL/GenBank/DDBJ databases">
        <title>Multicomponent nature underlies the extraordinary mechanical properties of spider dragline silk.</title>
        <authorList>
            <person name="Kono N."/>
            <person name="Nakamura H."/>
            <person name="Mori M."/>
            <person name="Yoshida Y."/>
            <person name="Ohtoshi R."/>
            <person name="Malay A.D."/>
            <person name="Moran D.A.P."/>
            <person name="Tomita M."/>
            <person name="Numata K."/>
            <person name="Arakawa K."/>
        </authorList>
    </citation>
    <scope>NUCLEOTIDE SEQUENCE</scope>
</reference>
<dbReference type="AlphaFoldDB" id="A0A8X6SXV1"/>
<proteinExistence type="predicted"/>
<accession>A0A8X6SXV1</accession>